<accession>A0A2T8I4P2</accession>
<protein>
    <recommendedName>
        <fullName evidence="1">Protein kinase domain-containing protein</fullName>
    </recommendedName>
</protein>
<dbReference type="Pfam" id="PF07714">
    <property type="entry name" value="PK_Tyr_Ser-Thr"/>
    <property type="match status" value="2"/>
</dbReference>
<gene>
    <name evidence="2" type="ORF">PAHAL_9G446500</name>
</gene>
<dbReference type="InterPro" id="IPR001245">
    <property type="entry name" value="Ser-Thr/Tyr_kinase_cat_dom"/>
</dbReference>
<proteinExistence type="predicted"/>
<dbReference type="GO" id="GO:0004672">
    <property type="term" value="F:protein kinase activity"/>
    <property type="evidence" value="ECO:0007669"/>
    <property type="project" value="InterPro"/>
</dbReference>
<name>A0A2T8I4P2_9POAL</name>
<dbReference type="InterPro" id="IPR011009">
    <property type="entry name" value="Kinase-like_dom_sf"/>
</dbReference>
<dbReference type="EMBL" id="CM008054">
    <property type="protein sequence ID" value="PVH32631.1"/>
    <property type="molecule type" value="Genomic_DNA"/>
</dbReference>
<dbReference type="SMART" id="SM00220">
    <property type="entry name" value="S_TKc"/>
    <property type="match status" value="1"/>
</dbReference>
<dbReference type="InterPro" id="IPR000719">
    <property type="entry name" value="Prot_kinase_dom"/>
</dbReference>
<reference evidence="2" key="1">
    <citation type="submission" date="2018-04" db="EMBL/GenBank/DDBJ databases">
        <title>WGS assembly of Panicum hallii.</title>
        <authorList>
            <person name="Lovell J."/>
            <person name="Jenkins J."/>
            <person name="Lowry D."/>
            <person name="Mamidi S."/>
            <person name="Sreedasyam A."/>
            <person name="Weng X."/>
            <person name="Barry K."/>
            <person name="Bonette J."/>
            <person name="Campitelli B."/>
            <person name="Daum C."/>
            <person name="Gordon S."/>
            <person name="Gould B."/>
            <person name="Lipzen A."/>
            <person name="Macqueen A."/>
            <person name="Palacio-Mejia J."/>
            <person name="Plott C."/>
            <person name="Shakirov E."/>
            <person name="Shu S."/>
            <person name="Yoshinaga Y."/>
            <person name="Zane M."/>
            <person name="Rokhsar D."/>
            <person name="Grimwood J."/>
            <person name="Schmutz J."/>
            <person name="Juenger T."/>
        </authorList>
    </citation>
    <scope>NUCLEOTIDE SEQUENCE [LARGE SCALE GENOMIC DNA]</scope>
    <source>
        <strain evidence="2">FIL2</strain>
    </source>
</reference>
<feature type="domain" description="Protein kinase" evidence="1">
    <location>
        <begin position="272"/>
        <end position="388"/>
    </location>
</feature>
<dbReference type="InterPro" id="IPR008271">
    <property type="entry name" value="Ser/Thr_kinase_AS"/>
</dbReference>
<dbReference type="PROSITE" id="PS00108">
    <property type="entry name" value="PROTEIN_KINASE_ST"/>
    <property type="match status" value="1"/>
</dbReference>
<feature type="domain" description="Protein kinase" evidence="1">
    <location>
        <begin position="1"/>
        <end position="237"/>
    </location>
</feature>
<dbReference type="PANTHER" id="PTHR46146">
    <property type="entry name" value="SERINE/THREONINE-PROTEIN KINASE-LIKE PROTEIN CCR4"/>
    <property type="match status" value="1"/>
</dbReference>
<sequence length="388" mass="43571">MRLIGCCEEENALMLVTEGQFELLLDSAENQLWELCQTGPEYVANGNLSDLLHDDKLPIPLIWILRIAIECAEALAYMHSHMYTQVIHGDVKPGNILLDSNFHARLSDFGISRLANTDKTLHTKNVIGSIGYMDPLFALDGRLTVTYDVYSFGVVLLELIARKKATTVVDNVNIVYAFTSALARGSGGVRGLFDAEIASKDNMKVVEGIAKIAGECLTMEREKRPEMIDVVERLRVLRQKASRQDQASQRSGLFSWVRKNKPAPPASANIPANILPSVSDDGFSSLMYRGKIYGVGTKVVIIKRFRLRGDRWNTDAEEFYNEIQMMSKHRQCPHLVPLLGYCTEKDKMILVYDYMDRGSLFAHLGTQKPPLTWKRRIEICIAAARGLC</sequence>
<dbReference type="FunFam" id="1.10.510.10:FF:000474">
    <property type="entry name" value="Wall-associated receptor kinase 3"/>
    <property type="match status" value="1"/>
</dbReference>
<dbReference type="AlphaFoldDB" id="A0A2T8I4P2"/>
<dbReference type="PROSITE" id="PS50011">
    <property type="entry name" value="PROTEIN_KINASE_DOM"/>
    <property type="match status" value="2"/>
</dbReference>
<evidence type="ECO:0000313" key="2">
    <source>
        <dbReference type="EMBL" id="PVH32631.1"/>
    </source>
</evidence>
<dbReference type="SUPFAM" id="SSF56112">
    <property type="entry name" value="Protein kinase-like (PK-like)"/>
    <property type="match status" value="2"/>
</dbReference>
<dbReference type="Proteomes" id="UP000243499">
    <property type="component" value="Chromosome 9"/>
</dbReference>
<dbReference type="PANTHER" id="PTHR46146:SF3">
    <property type="entry name" value="SERINE_THREONINE-PROTEIN KINASE-LIKE PROTEIN CCR3-RELATED"/>
    <property type="match status" value="1"/>
</dbReference>
<dbReference type="GO" id="GO:0005524">
    <property type="term" value="F:ATP binding"/>
    <property type="evidence" value="ECO:0007669"/>
    <property type="project" value="InterPro"/>
</dbReference>
<organism evidence="2">
    <name type="scientific">Panicum hallii</name>
    <dbReference type="NCBI Taxonomy" id="206008"/>
    <lineage>
        <taxon>Eukaryota</taxon>
        <taxon>Viridiplantae</taxon>
        <taxon>Streptophyta</taxon>
        <taxon>Embryophyta</taxon>
        <taxon>Tracheophyta</taxon>
        <taxon>Spermatophyta</taxon>
        <taxon>Magnoliopsida</taxon>
        <taxon>Liliopsida</taxon>
        <taxon>Poales</taxon>
        <taxon>Poaceae</taxon>
        <taxon>PACMAD clade</taxon>
        <taxon>Panicoideae</taxon>
        <taxon>Panicodae</taxon>
        <taxon>Paniceae</taxon>
        <taxon>Panicinae</taxon>
        <taxon>Panicum</taxon>
        <taxon>Panicum sect. Panicum</taxon>
    </lineage>
</organism>
<dbReference type="Gramene" id="PVH32631">
    <property type="protein sequence ID" value="PVH32631"/>
    <property type="gene ID" value="PAHAL_9G446500"/>
</dbReference>
<evidence type="ECO:0000259" key="1">
    <source>
        <dbReference type="PROSITE" id="PS50011"/>
    </source>
</evidence>
<dbReference type="Gene3D" id="1.10.510.10">
    <property type="entry name" value="Transferase(Phosphotransferase) domain 1"/>
    <property type="match status" value="2"/>
</dbReference>